<keyword evidence="11" id="KW-0378">Hydrolase</keyword>
<evidence type="ECO:0000256" key="3">
    <source>
        <dbReference type="ARBA" id="ARBA00004286"/>
    </source>
</evidence>
<keyword evidence="15" id="KW-0539">Nucleus</keyword>
<organism evidence="20 21">
    <name type="scientific">Scleroderma citrinum Foug A</name>
    <dbReference type="NCBI Taxonomy" id="1036808"/>
    <lineage>
        <taxon>Eukaryota</taxon>
        <taxon>Fungi</taxon>
        <taxon>Dikarya</taxon>
        <taxon>Basidiomycota</taxon>
        <taxon>Agaricomycotina</taxon>
        <taxon>Agaricomycetes</taxon>
        <taxon>Agaricomycetidae</taxon>
        <taxon>Boletales</taxon>
        <taxon>Sclerodermatineae</taxon>
        <taxon>Sclerodermataceae</taxon>
        <taxon>Scleroderma</taxon>
    </lineage>
</organism>
<keyword evidence="13" id="KW-0805">Transcription regulation</keyword>
<feature type="domain" description="Histone deacetylase" evidence="19">
    <location>
        <begin position="21"/>
        <end position="328"/>
    </location>
</feature>
<comment type="similarity">
    <text evidence="5">Belongs to the histone deacetylase family. HD type 1 subfamily.</text>
</comment>
<dbReference type="AlphaFoldDB" id="A0A0C2Z1P6"/>
<keyword evidence="9" id="KW-0678">Repressor</keyword>
<sequence>MSSQRSWPRQVSSLLPSNRNRSLLVHSLVTALGLFKAVDPGGRKCIQVLRPRKATARELLAYHTRDYLEYALSPSSDYQDQAQAMEFGLEDDCPPFRNMHEYIQLVAGATLTAVDALKNDVCDIAICWDGGRHHAQKAKASGFCYVADCILAILSLKRPVPSLPMRRPRVMYVDLDLHFSDAVSQAFYNTSSTVSSQILTLSIHHASPGFFPVSALSDLPNPDDPAFDPFTLSIPLKPGASGRTFAQIWPTVECIKEIFNPDVVVVECGLDGLAGDPMAMWNWSLGGVGSLGWYITRILRDWHGKKLLLGGGGYNSTNASRAWAFLTSVAIGKPLPLETDIPDHRALPLYQPSFTLDVPSGNMQDQNSEDYLRGVEQCYRRVQVLLEHRLKASSI</sequence>
<evidence type="ECO:0000256" key="6">
    <source>
        <dbReference type="ARBA" id="ARBA00012111"/>
    </source>
</evidence>
<dbReference type="PRINTS" id="PR01270">
    <property type="entry name" value="HDASUPER"/>
</dbReference>
<name>A0A0C2Z1P6_9AGAM</name>
<evidence type="ECO:0000256" key="18">
    <source>
        <dbReference type="ARBA" id="ARBA00042783"/>
    </source>
</evidence>
<keyword evidence="7" id="KW-0158">Chromosome</keyword>
<evidence type="ECO:0000256" key="9">
    <source>
        <dbReference type="ARBA" id="ARBA00022491"/>
    </source>
</evidence>
<keyword evidence="8" id="KW-0963">Cytoplasm</keyword>
<dbReference type="GO" id="GO:0005737">
    <property type="term" value="C:cytoplasm"/>
    <property type="evidence" value="ECO:0007669"/>
    <property type="project" value="UniProtKB-SubCell"/>
</dbReference>
<evidence type="ECO:0000256" key="8">
    <source>
        <dbReference type="ARBA" id="ARBA00022490"/>
    </source>
</evidence>
<reference evidence="21" key="2">
    <citation type="submission" date="2015-01" db="EMBL/GenBank/DDBJ databases">
        <title>Evolutionary Origins and Diversification of the Mycorrhizal Mutualists.</title>
        <authorList>
            <consortium name="DOE Joint Genome Institute"/>
            <consortium name="Mycorrhizal Genomics Consortium"/>
            <person name="Kohler A."/>
            <person name="Kuo A."/>
            <person name="Nagy L.G."/>
            <person name="Floudas D."/>
            <person name="Copeland A."/>
            <person name="Barry K.W."/>
            <person name="Cichocki N."/>
            <person name="Veneault-Fourrey C."/>
            <person name="LaButti K."/>
            <person name="Lindquist E.A."/>
            <person name="Lipzen A."/>
            <person name="Lundell T."/>
            <person name="Morin E."/>
            <person name="Murat C."/>
            <person name="Riley R."/>
            <person name="Ohm R."/>
            <person name="Sun H."/>
            <person name="Tunlid A."/>
            <person name="Henrissat B."/>
            <person name="Grigoriev I.V."/>
            <person name="Hibbett D.S."/>
            <person name="Martin F."/>
        </authorList>
    </citation>
    <scope>NUCLEOTIDE SEQUENCE [LARGE SCALE GENOMIC DNA]</scope>
    <source>
        <strain evidence="21">Foug A</strain>
    </source>
</reference>
<evidence type="ECO:0000256" key="10">
    <source>
        <dbReference type="ARBA" id="ARBA00022723"/>
    </source>
</evidence>
<dbReference type="PRINTS" id="PR01271">
    <property type="entry name" value="HISDACETLASE"/>
</dbReference>
<proteinExistence type="inferred from homology"/>
<evidence type="ECO:0000256" key="15">
    <source>
        <dbReference type="ARBA" id="ARBA00023242"/>
    </source>
</evidence>
<keyword evidence="12" id="KW-0156">Chromatin regulator</keyword>
<dbReference type="InterPro" id="IPR037138">
    <property type="entry name" value="His_deacetylse_dom_sf"/>
</dbReference>
<reference evidence="20 21" key="1">
    <citation type="submission" date="2014-04" db="EMBL/GenBank/DDBJ databases">
        <authorList>
            <consortium name="DOE Joint Genome Institute"/>
            <person name="Kuo A."/>
            <person name="Kohler A."/>
            <person name="Nagy L.G."/>
            <person name="Floudas D."/>
            <person name="Copeland A."/>
            <person name="Barry K.W."/>
            <person name="Cichocki N."/>
            <person name="Veneault-Fourrey C."/>
            <person name="LaButti K."/>
            <person name="Lindquist E.A."/>
            <person name="Lipzen A."/>
            <person name="Lundell T."/>
            <person name="Morin E."/>
            <person name="Murat C."/>
            <person name="Sun H."/>
            <person name="Tunlid A."/>
            <person name="Henrissat B."/>
            <person name="Grigoriev I.V."/>
            <person name="Hibbett D.S."/>
            <person name="Martin F."/>
            <person name="Nordberg H.P."/>
            <person name="Cantor M.N."/>
            <person name="Hua S.X."/>
        </authorList>
    </citation>
    <scope>NUCLEOTIDE SEQUENCE [LARGE SCALE GENOMIC DNA]</scope>
    <source>
        <strain evidence="20 21">Foug A</strain>
    </source>
</reference>
<dbReference type="GO" id="GO:0046872">
    <property type="term" value="F:metal ion binding"/>
    <property type="evidence" value="ECO:0007669"/>
    <property type="project" value="UniProtKB-KW"/>
</dbReference>
<dbReference type="InterPro" id="IPR023801">
    <property type="entry name" value="His_deacetylse_dom"/>
</dbReference>
<dbReference type="Gene3D" id="3.40.800.20">
    <property type="entry name" value="Histone deacetylase domain"/>
    <property type="match status" value="1"/>
</dbReference>
<dbReference type="Pfam" id="PF00850">
    <property type="entry name" value="Hist_deacetyl"/>
    <property type="match status" value="1"/>
</dbReference>
<protein>
    <recommendedName>
        <fullName evidence="16">Histone deacetylase 8</fullName>
        <ecNumber evidence="6">3.5.1.98</ecNumber>
    </recommendedName>
    <alternativeName>
        <fullName evidence="17">Protein deacetylase HDAC8</fullName>
    </alternativeName>
    <alternativeName>
        <fullName evidence="18">Protein decrotonylase HDAC8</fullName>
    </alternativeName>
</protein>
<dbReference type="GO" id="GO:0031507">
    <property type="term" value="P:heterochromatin formation"/>
    <property type="evidence" value="ECO:0007669"/>
    <property type="project" value="TreeGrafter"/>
</dbReference>
<evidence type="ECO:0000256" key="11">
    <source>
        <dbReference type="ARBA" id="ARBA00022801"/>
    </source>
</evidence>
<dbReference type="InterPro" id="IPR003084">
    <property type="entry name" value="HDAC_I/II"/>
</dbReference>
<dbReference type="OrthoDB" id="73273at2759"/>
<evidence type="ECO:0000256" key="12">
    <source>
        <dbReference type="ARBA" id="ARBA00022853"/>
    </source>
</evidence>
<dbReference type="PANTHER" id="PTHR10625">
    <property type="entry name" value="HISTONE DEACETYLASE HDAC1-RELATED"/>
    <property type="match status" value="1"/>
</dbReference>
<dbReference type="SUPFAM" id="SSF52768">
    <property type="entry name" value="Arginase/deacetylase"/>
    <property type="match status" value="1"/>
</dbReference>
<dbReference type="InterPro" id="IPR023696">
    <property type="entry name" value="Ureohydrolase_dom_sf"/>
</dbReference>
<dbReference type="GO" id="GO:0005694">
    <property type="term" value="C:chromosome"/>
    <property type="evidence" value="ECO:0007669"/>
    <property type="project" value="UniProtKB-SubCell"/>
</dbReference>
<evidence type="ECO:0000313" key="21">
    <source>
        <dbReference type="Proteomes" id="UP000053989"/>
    </source>
</evidence>
<evidence type="ECO:0000256" key="2">
    <source>
        <dbReference type="ARBA" id="ARBA00004123"/>
    </source>
</evidence>
<evidence type="ECO:0000256" key="16">
    <source>
        <dbReference type="ARBA" id="ARBA00040347"/>
    </source>
</evidence>
<dbReference type="PANTHER" id="PTHR10625:SF14">
    <property type="entry name" value="HISTONE DEACETYLASE 8"/>
    <property type="match status" value="1"/>
</dbReference>
<keyword evidence="21" id="KW-1185">Reference proteome</keyword>
<evidence type="ECO:0000256" key="14">
    <source>
        <dbReference type="ARBA" id="ARBA00023163"/>
    </source>
</evidence>
<evidence type="ECO:0000256" key="1">
    <source>
        <dbReference type="ARBA" id="ARBA00001968"/>
    </source>
</evidence>
<keyword evidence="14" id="KW-0804">Transcription</keyword>
<gene>
    <name evidence="20" type="ORF">SCLCIDRAFT_17336</name>
</gene>
<dbReference type="InterPro" id="IPR000286">
    <property type="entry name" value="HDACs"/>
</dbReference>
<evidence type="ECO:0000259" key="19">
    <source>
        <dbReference type="Pfam" id="PF00850"/>
    </source>
</evidence>
<keyword evidence="10" id="KW-0479">Metal-binding</keyword>
<evidence type="ECO:0000256" key="5">
    <source>
        <dbReference type="ARBA" id="ARBA00006457"/>
    </source>
</evidence>
<dbReference type="GO" id="GO:0141221">
    <property type="term" value="F:histone deacetylase activity, hydrolytic mechanism"/>
    <property type="evidence" value="ECO:0007669"/>
    <property type="project" value="UniProtKB-EC"/>
</dbReference>
<evidence type="ECO:0000313" key="20">
    <source>
        <dbReference type="EMBL" id="KIM55743.1"/>
    </source>
</evidence>
<comment type="subcellular location">
    <subcellularLocation>
        <location evidence="3">Chromosome</location>
    </subcellularLocation>
    <subcellularLocation>
        <location evidence="4">Cytoplasm</location>
    </subcellularLocation>
    <subcellularLocation>
        <location evidence="2">Nucleus</location>
    </subcellularLocation>
</comment>
<comment type="cofactor">
    <cofactor evidence="1">
        <name>a divalent metal cation</name>
        <dbReference type="ChEBI" id="CHEBI:60240"/>
    </cofactor>
</comment>
<evidence type="ECO:0000256" key="7">
    <source>
        <dbReference type="ARBA" id="ARBA00022454"/>
    </source>
</evidence>
<evidence type="ECO:0000256" key="13">
    <source>
        <dbReference type="ARBA" id="ARBA00023015"/>
    </source>
</evidence>
<dbReference type="GO" id="GO:0005634">
    <property type="term" value="C:nucleus"/>
    <property type="evidence" value="ECO:0007669"/>
    <property type="project" value="UniProtKB-SubCell"/>
</dbReference>
<evidence type="ECO:0000256" key="17">
    <source>
        <dbReference type="ARBA" id="ARBA00041964"/>
    </source>
</evidence>
<evidence type="ECO:0000256" key="4">
    <source>
        <dbReference type="ARBA" id="ARBA00004496"/>
    </source>
</evidence>
<dbReference type="EC" id="3.5.1.98" evidence="6"/>
<dbReference type="InParanoid" id="A0A0C2Z1P6"/>
<accession>A0A0C2Z1P6</accession>
<dbReference type="EMBL" id="KN822128">
    <property type="protein sequence ID" value="KIM55743.1"/>
    <property type="molecule type" value="Genomic_DNA"/>
</dbReference>
<dbReference type="Proteomes" id="UP000053989">
    <property type="component" value="Unassembled WGS sequence"/>
</dbReference>
<dbReference type="STRING" id="1036808.A0A0C2Z1P6"/>
<dbReference type="HOGENOM" id="CLU_007727_7_6_1"/>